<keyword evidence="2" id="KW-0472">Membrane</keyword>
<proteinExistence type="predicted"/>
<reference evidence="4" key="1">
    <citation type="submission" date="2015-07" db="EMBL/GenBank/DDBJ databases">
        <title>Annotation of Plasmodium falciparum RAJ116.</title>
        <authorList>
            <consortium name="The Broad Institute Genome Sequencing Platform"/>
            <person name="Volkman S.K."/>
            <person name="Neafsey D.E."/>
            <person name="Dash A.P."/>
            <person name="Chitnis C.E."/>
            <person name="Hartl D.L."/>
            <person name="Young S.K."/>
            <person name="Zeng Q."/>
            <person name="Koehrsen M."/>
            <person name="Alvarado L."/>
            <person name="Berlin A."/>
            <person name="Borenstein D."/>
            <person name="Chapman S.B."/>
            <person name="Chen Z."/>
            <person name="Engels R."/>
            <person name="Freedman E."/>
            <person name="Gellesch M."/>
            <person name="Goldberg J."/>
            <person name="Griggs A."/>
            <person name="Gujja S."/>
            <person name="Heilman E.R."/>
            <person name="Heiman D.I."/>
            <person name="Howarth C."/>
            <person name="Jen D."/>
            <person name="Larson L."/>
            <person name="Mehta T."/>
            <person name="Neiman D."/>
            <person name="Park D."/>
            <person name="Pearson M."/>
            <person name="Roberts A."/>
            <person name="Saif S."/>
            <person name="Shea T."/>
            <person name="Shenoy N."/>
            <person name="Sisk P."/>
            <person name="Stolte C."/>
            <person name="Sykes S."/>
            <person name="Walk T."/>
            <person name="White J."/>
            <person name="Yandava C."/>
            <person name="Haas B."/>
            <person name="Henn M.R."/>
            <person name="Nusbaum C."/>
            <person name="Birren B."/>
        </authorList>
    </citation>
    <scope>NUCLEOTIDE SEQUENCE [LARGE SCALE GENOMIC DNA]</scope>
    <source>
        <strain evidence="4">RAJ116</strain>
    </source>
</reference>
<accession>A0A0L0CZP5</accession>
<dbReference type="EMBL" id="GG664684">
    <property type="protein sequence ID" value="KNC37783.1"/>
    <property type="molecule type" value="Genomic_DNA"/>
</dbReference>
<keyword evidence="2" id="KW-1133">Transmembrane helix</keyword>
<dbReference type="AlphaFoldDB" id="A0A0L0CZP5"/>
<reference evidence="4" key="2">
    <citation type="submission" date="2015-07" db="EMBL/GenBank/DDBJ databases">
        <title>The genome sequence of Plasmodium falciparum RAJ116.</title>
        <authorList>
            <consortium name="The Broad Institute Genome Sequencing Platform"/>
            <person name="Volkman S.K."/>
            <person name="Neafsey D.E."/>
            <person name="Dash A.P."/>
            <person name="Chitnis C.E."/>
            <person name="Hartl D.L."/>
            <person name="Young S.K."/>
            <person name="Kodira C.D."/>
            <person name="Zeng Q."/>
            <person name="Koehrsen M."/>
            <person name="Godfrey P."/>
            <person name="Alvarado L."/>
            <person name="Berlin A."/>
            <person name="Borenstein D."/>
            <person name="Chen Z."/>
            <person name="Engels R."/>
            <person name="Freedman E."/>
            <person name="Gellesch M."/>
            <person name="Goldberg J."/>
            <person name="Griggs A."/>
            <person name="Gujja S."/>
            <person name="Heiman D."/>
            <person name="Hepburn T."/>
            <person name="Howarth C."/>
            <person name="Jen D."/>
            <person name="Larson L."/>
            <person name="Lewis B."/>
            <person name="Mehta T."/>
            <person name="Park D."/>
            <person name="Pearson M."/>
            <person name="Roberts A."/>
            <person name="Saif S."/>
            <person name="Shea T."/>
            <person name="Shenoy N."/>
            <person name="Sisk P."/>
            <person name="Stolte C."/>
            <person name="Sykes S."/>
            <person name="Walk T."/>
            <person name="White J."/>
            <person name="Yandava C."/>
            <person name="Wirth D.F."/>
            <person name="Nusbaum C."/>
            <person name="Birren B."/>
        </authorList>
    </citation>
    <scope>NUCLEOTIDE SEQUENCE [LARGE SCALE GENOMIC DNA]</scope>
    <source>
        <strain evidence="4">RAJ116</strain>
    </source>
</reference>
<gene>
    <name evidence="3" type="ORF">PFLG_02656</name>
</gene>
<organism evidence="3 4">
    <name type="scientific">Plasmodium falciparum RAJ116</name>
    <dbReference type="NCBI Taxonomy" id="580058"/>
    <lineage>
        <taxon>Eukaryota</taxon>
        <taxon>Sar</taxon>
        <taxon>Alveolata</taxon>
        <taxon>Apicomplexa</taxon>
        <taxon>Aconoidasida</taxon>
        <taxon>Haemosporida</taxon>
        <taxon>Plasmodiidae</taxon>
        <taxon>Plasmodium</taxon>
        <taxon>Plasmodium (Laverania)</taxon>
    </lineage>
</organism>
<dbReference type="OrthoDB" id="775571at2759"/>
<feature type="region of interest" description="Disordered" evidence="1">
    <location>
        <begin position="48"/>
        <end position="70"/>
    </location>
</feature>
<feature type="transmembrane region" description="Helical" evidence="2">
    <location>
        <begin position="175"/>
        <end position="199"/>
    </location>
</feature>
<sequence>MFYNYKYNYNVEYVTRQYMFNLSMKGDDTYYSLLKRYYGEKKKNKIKYGHVGNYDNNSNHSDDDNNNKNHCDDNNNKNHCDDNNNNKNHCDDNNNNKNHYVDNNNNNNHCGVYFKRKRKEKNVDNISYHNIVKDFFLDVCKYSKDYEKEKLYFMSKLYTCMIYCCYILIKNKYYLDFFCLYLLLKSYFFIDTIIINKYIVLPNFTCHKKFLRLLFLLCNICNYKDTGENYNIYNEERIQDTHNNICNDLYYYNYTNNIEDSYGYKNSINNISYYHKNKIINRKHFYLINKNDDDNINIGNIQFLSFNLLFYVPLKINFNEMNFINFHTLQYKSLCNYILSFQNSYTRKFLLDLNKVNNITFKCKEYFFKKTNLLTEKKNNNNIFLFHNDYFPSLQKRKIKHNNIFNHKTNIHDEHHTINNILVYNLSSIYVFTKIC</sequence>
<dbReference type="Proteomes" id="UP000054566">
    <property type="component" value="Unassembled WGS sequence"/>
</dbReference>
<evidence type="ECO:0000256" key="2">
    <source>
        <dbReference type="SAM" id="Phobius"/>
    </source>
</evidence>
<protein>
    <submittedName>
        <fullName evidence="3">Uncharacterized protein</fullName>
    </submittedName>
</protein>
<feature type="compositionally biased region" description="Basic and acidic residues" evidence="1">
    <location>
        <begin position="60"/>
        <end position="70"/>
    </location>
</feature>
<evidence type="ECO:0000313" key="4">
    <source>
        <dbReference type="Proteomes" id="UP000054566"/>
    </source>
</evidence>
<keyword evidence="2" id="KW-0812">Transmembrane</keyword>
<name>A0A0L0CZP5_PLAFA</name>
<evidence type="ECO:0000256" key="1">
    <source>
        <dbReference type="SAM" id="MobiDB-lite"/>
    </source>
</evidence>
<evidence type="ECO:0000313" key="3">
    <source>
        <dbReference type="EMBL" id="KNC37783.1"/>
    </source>
</evidence>